<name>A0A9W4WU47_9GLOM</name>
<proteinExistence type="predicted"/>
<gene>
    <name evidence="1" type="ORF">FWILDA_LOCUS12394</name>
</gene>
<reference evidence="1" key="1">
    <citation type="submission" date="2022-08" db="EMBL/GenBank/DDBJ databases">
        <authorList>
            <person name="Kallberg Y."/>
            <person name="Tangrot J."/>
            <person name="Rosling A."/>
        </authorList>
    </citation>
    <scope>NUCLEOTIDE SEQUENCE</scope>
    <source>
        <strain evidence="1">Wild A</strain>
    </source>
</reference>
<evidence type="ECO:0000313" key="1">
    <source>
        <dbReference type="EMBL" id="CAI2186076.1"/>
    </source>
</evidence>
<dbReference type="AlphaFoldDB" id="A0A9W4WU47"/>
<keyword evidence="2" id="KW-1185">Reference proteome</keyword>
<dbReference type="Proteomes" id="UP001153678">
    <property type="component" value="Unassembled WGS sequence"/>
</dbReference>
<accession>A0A9W4WU47</accession>
<protein>
    <submittedName>
        <fullName evidence="1">5039_t:CDS:1</fullName>
    </submittedName>
</protein>
<organism evidence="1 2">
    <name type="scientific">Funneliformis geosporum</name>
    <dbReference type="NCBI Taxonomy" id="1117311"/>
    <lineage>
        <taxon>Eukaryota</taxon>
        <taxon>Fungi</taxon>
        <taxon>Fungi incertae sedis</taxon>
        <taxon>Mucoromycota</taxon>
        <taxon>Glomeromycotina</taxon>
        <taxon>Glomeromycetes</taxon>
        <taxon>Glomerales</taxon>
        <taxon>Glomeraceae</taxon>
        <taxon>Funneliformis</taxon>
    </lineage>
</organism>
<dbReference type="EMBL" id="CAMKVN010003995">
    <property type="protein sequence ID" value="CAI2186076.1"/>
    <property type="molecule type" value="Genomic_DNA"/>
</dbReference>
<evidence type="ECO:0000313" key="2">
    <source>
        <dbReference type="Proteomes" id="UP001153678"/>
    </source>
</evidence>
<sequence length="93" mass="10931">MEAKWDITFSLNTAFEPLMQKKKFDIQVLSTGREPFTENLIISKHHDLPQVTFASLLFVLLPKKNDDDIDDNVIYKWPYLVKRTLEDFTKAVE</sequence>
<comment type="caution">
    <text evidence="1">The sequence shown here is derived from an EMBL/GenBank/DDBJ whole genome shotgun (WGS) entry which is preliminary data.</text>
</comment>